<dbReference type="Pfam" id="PF00440">
    <property type="entry name" value="TetR_N"/>
    <property type="match status" value="1"/>
</dbReference>
<dbReference type="GO" id="GO:0000976">
    <property type="term" value="F:transcription cis-regulatory region binding"/>
    <property type="evidence" value="ECO:0007669"/>
    <property type="project" value="TreeGrafter"/>
</dbReference>
<comment type="caution">
    <text evidence="4">The sequence shown here is derived from an EMBL/GenBank/DDBJ whole genome shotgun (WGS) entry which is preliminary data.</text>
</comment>
<sequence length="225" mass="24278">MDVVRVHLVSGGVKKQSPLREARKAETEQKILDAAVRLFLTDGYVATTLADVAAAAGVGARTVYLRFGTKADLLNRAIDVAIVGDTAEVGVAHRDWHVRAATAPTLEERIRAYAEGARGLMERAAPLIAVAVQAEASEPLIAAAATAGRDATHANITHIWQQLHADGLLDPGVDLDWVIATVGLLGQAETYILMTRTLGWDPAAYQQWMYDTWHHFAVTPSRSAH</sequence>
<dbReference type="Proteomes" id="UP000323876">
    <property type="component" value="Unassembled WGS sequence"/>
</dbReference>
<keyword evidence="5" id="KW-1185">Reference proteome</keyword>
<evidence type="ECO:0000259" key="3">
    <source>
        <dbReference type="PROSITE" id="PS50977"/>
    </source>
</evidence>
<dbReference type="Gene3D" id="1.10.357.10">
    <property type="entry name" value="Tetracycline Repressor, domain 2"/>
    <property type="match status" value="1"/>
</dbReference>
<evidence type="ECO:0000313" key="5">
    <source>
        <dbReference type="Proteomes" id="UP000323876"/>
    </source>
</evidence>
<dbReference type="InterPro" id="IPR023772">
    <property type="entry name" value="DNA-bd_HTH_TetR-type_CS"/>
</dbReference>
<accession>A0A5N0E8C2</accession>
<evidence type="ECO:0000313" key="4">
    <source>
        <dbReference type="EMBL" id="KAA8883811.1"/>
    </source>
</evidence>
<dbReference type="SUPFAM" id="SSF46689">
    <property type="entry name" value="Homeodomain-like"/>
    <property type="match status" value="1"/>
</dbReference>
<keyword evidence="1 2" id="KW-0238">DNA-binding</keyword>
<proteinExistence type="predicted"/>
<dbReference type="OrthoDB" id="4899232at2"/>
<name>A0A5N0E8C2_9NOCA</name>
<dbReference type="AlphaFoldDB" id="A0A5N0E8C2"/>
<dbReference type="PROSITE" id="PS01081">
    <property type="entry name" value="HTH_TETR_1"/>
    <property type="match status" value="1"/>
</dbReference>
<gene>
    <name evidence="4" type="ORF">F3087_36720</name>
</gene>
<reference evidence="4 5" key="1">
    <citation type="submission" date="2019-09" db="EMBL/GenBank/DDBJ databases">
        <authorList>
            <person name="Wang X."/>
        </authorList>
    </citation>
    <scope>NUCLEOTIDE SEQUENCE [LARGE SCALE GENOMIC DNA]</scope>
    <source>
        <strain evidence="4 5">CICC 11023</strain>
    </source>
</reference>
<dbReference type="PANTHER" id="PTHR30055">
    <property type="entry name" value="HTH-TYPE TRANSCRIPTIONAL REGULATOR RUTR"/>
    <property type="match status" value="1"/>
</dbReference>
<feature type="domain" description="HTH tetR-type" evidence="3">
    <location>
        <begin position="25"/>
        <end position="85"/>
    </location>
</feature>
<dbReference type="PANTHER" id="PTHR30055:SF219">
    <property type="entry name" value="TRANSCRIPTIONAL REGULATORY PROTEIN"/>
    <property type="match status" value="1"/>
</dbReference>
<dbReference type="GO" id="GO:0003700">
    <property type="term" value="F:DNA-binding transcription factor activity"/>
    <property type="evidence" value="ECO:0007669"/>
    <property type="project" value="TreeGrafter"/>
</dbReference>
<evidence type="ECO:0000256" key="1">
    <source>
        <dbReference type="ARBA" id="ARBA00023125"/>
    </source>
</evidence>
<protein>
    <submittedName>
        <fullName evidence="4">TetR/AcrR family transcriptional regulator</fullName>
    </submittedName>
</protein>
<evidence type="ECO:0000256" key="2">
    <source>
        <dbReference type="PROSITE-ProRule" id="PRU00335"/>
    </source>
</evidence>
<dbReference type="InterPro" id="IPR001647">
    <property type="entry name" value="HTH_TetR"/>
</dbReference>
<organism evidence="4 5">
    <name type="scientific">Nocardia colli</name>
    <dbReference type="NCBI Taxonomy" id="2545717"/>
    <lineage>
        <taxon>Bacteria</taxon>
        <taxon>Bacillati</taxon>
        <taxon>Actinomycetota</taxon>
        <taxon>Actinomycetes</taxon>
        <taxon>Mycobacteriales</taxon>
        <taxon>Nocardiaceae</taxon>
        <taxon>Nocardia</taxon>
    </lineage>
</organism>
<dbReference type="InterPro" id="IPR009057">
    <property type="entry name" value="Homeodomain-like_sf"/>
</dbReference>
<dbReference type="PRINTS" id="PR00455">
    <property type="entry name" value="HTHTETR"/>
</dbReference>
<dbReference type="InterPro" id="IPR050109">
    <property type="entry name" value="HTH-type_TetR-like_transc_reg"/>
</dbReference>
<dbReference type="EMBL" id="VXLC01000025">
    <property type="protein sequence ID" value="KAA8883811.1"/>
    <property type="molecule type" value="Genomic_DNA"/>
</dbReference>
<dbReference type="PROSITE" id="PS50977">
    <property type="entry name" value="HTH_TETR_2"/>
    <property type="match status" value="1"/>
</dbReference>
<feature type="DNA-binding region" description="H-T-H motif" evidence="2">
    <location>
        <begin position="48"/>
        <end position="67"/>
    </location>
</feature>